<evidence type="ECO:0000256" key="1">
    <source>
        <dbReference type="ARBA" id="ARBA00004651"/>
    </source>
</evidence>
<evidence type="ECO:0000313" key="8">
    <source>
        <dbReference type="EMBL" id="CAP56584.1"/>
    </source>
</evidence>
<evidence type="ECO:0000256" key="2">
    <source>
        <dbReference type="ARBA" id="ARBA00022448"/>
    </source>
</evidence>
<dbReference type="RefSeq" id="WP_012226697.1">
    <property type="nucleotide sequence ID" value="NC_010125.1"/>
</dbReference>
<gene>
    <name evidence="8" type="primary">rbsC</name>
    <name evidence="8" type="ordered locus">GDI2641</name>
</gene>
<protein>
    <submittedName>
        <fullName evidence="8">Ribose transport system permease protein rbsC</fullName>
    </submittedName>
</protein>
<comment type="subcellular location">
    <subcellularLocation>
        <location evidence="1">Cell membrane</location>
        <topology evidence="1">Multi-pass membrane protein</topology>
    </subcellularLocation>
</comment>
<evidence type="ECO:0000256" key="7">
    <source>
        <dbReference type="ARBA" id="ARBA00023136"/>
    </source>
</evidence>
<dbReference type="KEGG" id="gdi:GDI2641"/>
<dbReference type="GO" id="GO:0005886">
    <property type="term" value="C:plasma membrane"/>
    <property type="evidence" value="ECO:0007669"/>
    <property type="project" value="UniProtKB-SubCell"/>
</dbReference>
<keyword evidence="2" id="KW-0813">Transport</keyword>
<keyword evidence="3" id="KW-1003">Cell membrane</keyword>
<dbReference type="PANTHER" id="PTHR32196:SF21">
    <property type="entry name" value="ABC TRANSPORTER PERMEASE PROTEIN YPHD-RELATED"/>
    <property type="match status" value="1"/>
</dbReference>
<keyword evidence="9" id="KW-1185">Reference proteome</keyword>
<evidence type="ECO:0000256" key="4">
    <source>
        <dbReference type="ARBA" id="ARBA00022519"/>
    </source>
</evidence>
<evidence type="ECO:0000256" key="5">
    <source>
        <dbReference type="ARBA" id="ARBA00022692"/>
    </source>
</evidence>
<dbReference type="Proteomes" id="UP000001176">
    <property type="component" value="Chromosome"/>
</dbReference>
<dbReference type="AlphaFoldDB" id="A9HPF9"/>
<organism evidence="8 9">
    <name type="scientific">Gluconacetobacter diazotrophicus (strain ATCC 49037 / DSM 5601 / CCUG 37298 / CIP 103539 / LMG 7603 / PAl5)</name>
    <dbReference type="NCBI Taxonomy" id="272568"/>
    <lineage>
        <taxon>Bacteria</taxon>
        <taxon>Pseudomonadati</taxon>
        <taxon>Pseudomonadota</taxon>
        <taxon>Alphaproteobacteria</taxon>
        <taxon>Acetobacterales</taxon>
        <taxon>Acetobacteraceae</taxon>
        <taxon>Gluconacetobacter</taxon>
    </lineage>
</organism>
<dbReference type="Pfam" id="PF02653">
    <property type="entry name" value="BPD_transp_2"/>
    <property type="match status" value="1"/>
</dbReference>
<dbReference type="OrthoDB" id="7351039at2"/>
<dbReference type="InterPro" id="IPR001851">
    <property type="entry name" value="ABC_transp_permease"/>
</dbReference>
<proteinExistence type="predicted"/>
<evidence type="ECO:0000256" key="6">
    <source>
        <dbReference type="ARBA" id="ARBA00022989"/>
    </source>
</evidence>
<dbReference type="PANTHER" id="PTHR32196">
    <property type="entry name" value="ABC TRANSPORTER PERMEASE PROTEIN YPHD-RELATED-RELATED"/>
    <property type="match status" value="1"/>
</dbReference>
<name>A9HPF9_GLUDA</name>
<dbReference type="EMBL" id="AM889285">
    <property type="protein sequence ID" value="CAP56584.1"/>
    <property type="molecule type" value="Genomic_DNA"/>
</dbReference>
<accession>A9HPF9</accession>
<reference evidence="8 9" key="1">
    <citation type="journal article" date="2009" name="BMC Genomics">
        <title>Complete genome sequence of the sugarcane nitrogen-fixing endophyte Gluconacetobacter diazotrophicus Pal5.</title>
        <authorList>
            <person name="Bertalan M."/>
            <person name="Albano R."/>
            <person name="Padua V."/>
            <person name="Rouws L."/>
            <person name="Rojas C."/>
            <person name="Hemerly A."/>
            <person name="Teixeira K."/>
            <person name="Schwab S."/>
            <person name="Araujo J."/>
            <person name="Oliveira A."/>
            <person name="Franca L."/>
            <person name="Magalhaes V."/>
            <person name="Alqueres S."/>
            <person name="Cardoso A."/>
            <person name="Almeida W."/>
            <person name="Loureiro M.M."/>
            <person name="Nogueira E."/>
            <person name="Cidade D."/>
            <person name="Oliveira D."/>
            <person name="Simao T."/>
            <person name="Macedo J."/>
            <person name="Valadao A."/>
            <person name="Dreschsel M."/>
            <person name="Freitas F."/>
            <person name="Vidal M."/>
            <person name="Guedes H."/>
            <person name="Rodrigues E."/>
            <person name="Meneses C."/>
            <person name="Brioso P."/>
            <person name="Pozzer L."/>
            <person name="Figueiredo D."/>
            <person name="Montano H."/>
            <person name="Junior J."/>
            <person name="Filho G."/>
            <person name="Flores V."/>
            <person name="Ferreira B."/>
            <person name="Branco A."/>
            <person name="Gonzalez P."/>
            <person name="Guillobel H."/>
            <person name="Lemos M."/>
            <person name="Seibel L."/>
            <person name="Macedo J."/>
            <person name="Alves-Ferreira M."/>
            <person name="Sachetto-Martins G."/>
            <person name="Coelho A."/>
            <person name="Santos E."/>
            <person name="Amaral G."/>
            <person name="Neves A."/>
            <person name="Pacheco A.B."/>
            <person name="Carvalho D."/>
            <person name="Lery L."/>
            <person name="Bisch P."/>
            <person name="Rossle S.C."/>
            <person name="Urmenyi T."/>
            <person name="Kruger W.V."/>
            <person name="Martins O."/>
            <person name="Baldani J.I."/>
            <person name="Ferreira P.C."/>
        </authorList>
    </citation>
    <scope>NUCLEOTIDE SEQUENCE [LARGE SCALE GENOMIC DNA]</scope>
    <source>
        <strain evidence="9">ATCC 49037 / DSM 5601 / CCUG 37298 / CIP 103539 / LMG 7603 / PAl5</strain>
    </source>
</reference>
<keyword evidence="7" id="KW-0472">Membrane</keyword>
<dbReference type="GO" id="GO:0022857">
    <property type="term" value="F:transmembrane transporter activity"/>
    <property type="evidence" value="ECO:0007669"/>
    <property type="project" value="InterPro"/>
</dbReference>
<keyword evidence="6" id="KW-1133">Transmembrane helix</keyword>
<keyword evidence="5" id="KW-0812">Transmembrane</keyword>
<sequence>MPGWYRPVPDRLRRPAEDRCFIYAIGSNEEAVRLSGIDARRCKIIVYLISGFTAALSGVVPRSRLMSGQPNADAITLLTIFISRRRRAGKARWTGLPAWRAEWGSL</sequence>
<keyword evidence="4" id="KW-0997">Cell inner membrane</keyword>
<evidence type="ECO:0000256" key="3">
    <source>
        <dbReference type="ARBA" id="ARBA00022475"/>
    </source>
</evidence>
<evidence type="ECO:0000313" key="9">
    <source>
        <dbReference type="Proteomes" id="UP000001176"/>
    </source>
</evidence>